<proteinExistence type="inferred from homology"/>
<dbReference type="AlphaFoldDB" id="A0A420WNP2"/>
<keyword evidence="9" id="KW-0670">Pyruvate</keyword>
<feature type="binding site" evidence="4">
    <location>
        <position position="349"/>
    </location>
    <ligand>
        <name>substrate</name>
    </ligand>
</feature>
<evidence type="ECO:0000256" key="4">
    <source>
        <dbReference type="PIRSR" id="PIRSR000524-1"/>
    </source>
</evidence>
<dbReference type="Gene3D" id="3.90.1150.10">
    <property type="entry name" value="Aspartate Aminotransferase, domain 1"/>
    <property type="match status" value="1"/>
</dbReference>
<evidence type="ECO:0000256" key="7">
    <source>
        <dbReference type="RuleBase" id="RU004504"/>
    </source>
</evidence>
<dbReference type="Pfam" id="PF00266">
    <property type="entry name" value="Aminotran_5"/>
    <property type="match status" value="1"/>
</dbReference>
<dbReference type="SUPFAM" id="SSF53383">
    <property type="entry name" value="PLP-dependent transferases"/>
    <property type="match status" value="1"/>
</dbReference>
<dbReference type="OrthoDB" id="389074at2"/>
<dbReference type="GO" id="GO:0004760">
    <property type="term" value="F:L-serine-pyruvate transaminase activity"/>
    <property type="evidence" value="ECO:0007669"/>
    <property type="project" value="TreeGrafter"/>
</dbReference>
<dbReference type="FunFam" id="3.90.1150.10:FF:000204">
    <property type="entry name" value="Hypothetical aminotransferase"/>
    <property type="match status" value="1"/>
</dbReference>
<reference evidence="9 10" key="1">
    <citation type="submission" date="2018-10" db="EMBL/GenBank/DDBJ databases">
        <title>Comparative analysis of microorganisms from saline springs in Andes Mountain Range, Colombia.</title>
        <authorList>
            <person name="Rubin E."/>
        </authorList>
    </citation>
    <scope>NUCLEOTIDE SEQUENCE [LARGE SCALE GENOMIC DNA]</scope>
    <source>
        <strain evidence="9 10">USBA 36</strain>
    </source>
</reference>
<name>A0A420WNP2_9PROT</name>
<dbReference type="PIRSF" id="PIRSF000524">
    <property type="entry name" value="SPT"/>
    <property type="match status" value="1"/>
</dbReference>
<dbReference type="Proteomes" id="UP000277424">
    <property type="component" value="Unassembled WGS sequence"/>
</dbReference>
<evidence type="ECO:0000256" key="2">
    <source>
        <dbReference type="ARBA" id="ARBA00009236"/>
    </source>
</evidence>
<comment type="cofactor">
    <cofactor evidence="1 5 7">
        <name>pyridoxal 5'-phosphate</name>
        <dbReference type="ChEBI" id="CHEBI:597326"/>
    </cofactor>
</comment>
<protein>
    <submittedName>
        <fullName evidence="9">Alanine-glyoxylate transaminase/serine-glyoxylate transaminase/serine-pyruvate transaminase</fullName>
    </submittedName>
</protein>
<dbReference type="InterPro" id="IPR024169">
    <property type="entry name" value="SP_NH2Trfase/AEP_transaminase"/>
</dbReference>
<evidence type="ECO:0000313" key="9">
    <source>
        <dbReference type="EMBL" id="RKQ72661.1"/>
    </source>
</evidence>
<feature type="modified residue" description="N6-(pyridoxal phosphate)lysine" evidence="5">
    <location>
        <position position="200"/>
    </location>
</feature>
<dbReference type="PANTHER" id="PTHR21152:SF40">
    <property type="entry name" value="ALANINE--GLYOXYLATE AMINOTRANSFERASE"/>
    <property type="match status" value="1"/>
</dbReference>
<comment type="similarity">
    <text evidence="2 6">Belongs to the class-V pyridoxal-phosphate-dependent aminotransferase family.</text>
</comment>
<evidence type="ECO:0000256" key="1">
    <source>
        <dbReference type="ARBA" id="ARBA00001933"/>
    </source>
</evidence>
<dbReference type="InterPro" id="IPR015421">
    <property type="entry name" value="PyrdxlP-dep_Trfase_major"/>
</dbReference>
<dbReference type="GO" id="GO:0019265">
    <property type="term" value="P:glycine biosynthetic process, by transamination of glyoxylate"/>
    <property type="evidence" value="ECO:0007669"/>
    <property type="project" value="TreeGrafter"/>
</dbReference>
<dbReference type="FunFam" id="3.40.640.10:FF:000054">
    <property type="entry name" value="Serine--glyoxylate aminotransferase"/>
    <property type="match status" value="1"/>
</dbReference>
<dbReference type="Gene3D" id="3.40.640.10">
    <property type="entry name" value="Type I PLP-dependent aspartate aminotransferase-like (Major domain)"/>
    <property type="match status" value="1"/>
</dbReference>
<evidence type="ECO:0000256" key="5">
    <source>
        <dbReference type="PIRSR" id="PIRSR000524-50"/>
    </source>
</evidence>
<accession>A0A420WNP2</accession>
<dbReference type="InterPro" id="IPR000192">
    <property type="entry name" value="Aminotrans_V_dom"/>
</dbReference>
<keyword evidence="3 5" id="KW-0663">Pyridoxal phosphate</keyword>
<dbReference type="PROSITE" id="PS00595">
    <property type="entry name" value="AA_TRANSFER_CLASS_5"/>
    <property type="match status" value="1"/>
</dbReference>
<dbReference type="InterPro" id="IPR015422">
    <property type="entry name" value="PyrdxlP-dep_Trfase_small"/>
</dbReference>
<evidence type="ECO:0000259" key="8">
    <source>
        <dbReference type="Pfam" id="PF00266"/>
    </source>
</evidence>
<evidence type="ECO:0000256" key="3">
    <source>
        <dbReference type="ARBA" id="ARBA00022898"/>
    </source>
</evidence>
<comment type="caution">
    <text evidence="9">The sequence shown here is derived from an EMBL/GenBank/DDBJ whole genome shotgun (WGS) entry which is preliminary data.</text>
</comment>
<dbReference type="InterPro" id="IPR015424">
    <property type="entry name" value="PyrdxlP-dep_Trfase"/>
</dbReference>
<evidence type="ECO:0000313" key="10">
    <source>
        <dbReference type="Proteomes" id="UP000277424"/>
    </source>
</evidence>
<dbReference type="GO" id="GO:0008453">
    <property type="term" value="F:alanine-glyoxylate transaminase activity"/>
    <property type="evidence" value="ECO:0007669"/>
    <property type="project" value="TreeGrafter"/>
</dbReference>
<evidence type="ECO:0000256" key="6">
    <source>
        <dbReference type="RuleBase" id="RU004075"/>
    </source>
</evidence>
<sequence length="416" mass="44998">MTQVKRGKGFLNTPGPTNVPDRVLNAMHTPAVDLNDPRLLDTVASCFEDMRTVFRTREGRIFMYITNGHGAWEAALVNVLSPGDKLLVPETGNFSAGWRDVAAAYGAEIEEIPNDWRKAIQPSQIAERLAADKDKKIKAVLLVHTDTAVGITADVKAVREAMDKVGHPALLMVDTIASLGTVDFRMDDWGVDVAVAASQKGLMMPPGLGFVAAGPRAIEAHRKATAPRRYWDWGARLEPESYRRFCGTAPEHHMFGMRAALDMLLEEGLENAFRRHQMLADATRAAIEVWSKANVLSFNAVNPAERSNGVTTILVADGYDGAAIREVAREVFQTGLGGGLGKLQGKAFRIGHMGDMNEPMLLGALSAVEASLSYLDIPYERGGVDAAIRSIAASRKRMDQASSPITLVKPGAKPAA</sequence>
<feature type="domain" description="Aminotransferase class V" evidence="8">
    <location>
        <begin position="48"/>
        <end position="321"/>
    </location>
</feature>
<dbReference type="EMBL" id="RBIG01000001">
    <property type="protein sequence ID" value="RKQ72661.1"/>
    <property type="molecule type" value="Genomic_DNA"/>
</dbReference>
<dbReference type="RefSeq" id="WP_008945816.1">
    <property type="nucleotide sequence ID" value="NZ_RBIG01000001.1"/>
</dbReference>
<gene>
    <name evidence="9" type="ORF">BCL74_0429</name>
</gene>
<dbReference type="InterPro" id="IPR020578">
    <property type="entry name" value="Aminotrans_V_PyrdxlP_BS"/>
</dbReference>
<dbReference type="PANTHER" id="PTHR21152">
    <property type="entry name" value="AMINOTRANSFERASE CLASS V"/>
    <property type="match status" value="1"/>
</dbReference>
<organism evidence="9 10">
    <name type="scientific">Oceanibaculum indicum</name>
    <dbReference type="NCBI Taxonomy" id="526216"/>
    <lineage>
        <taxon>Bacteria</taxon>
        <taxon>Pseudomonadati</taxon>
        <taxon>Pseudomonadota</taxon>
        <taxon>Alphaproteobacteria</taxon>
        <taxon>Rhodospirillales</taxon>
        <taxon>Oceanibaculaceae</taxon>
        <taxon>Oceanibaculum</taxon>
    </lineage>
</organism>